<evidence type="ECO:0000313" key="2">
    <source>
        <dbReference type="WBParaSite" id="Pan_g4106.t1"/>
    </source>
</evidence>
<dbReference type="WBParaSite" id="Pan_g4106.t1">
    <property type="protein sequence ID" value="Pan_g4106.t1"/>
    <property type="gene ID" value="Pan_g4106"/>
</dbReference>
<name>A0A7E4VVU1_PANRE</name>
<accession>A0A7E4VVU1</accession>
<keyword evidence="1" id="KW-1185">Reference proteome</keyword>
<organism evidence="1 2">
    <name type="scientific">Panagrellus redivivus</name>
    <name type="common">Microworm</name>
    <dbReference type="NCBI Taxonomy" id="6233"/>
    <lineage>
        <taxon>Eukaryota</taxon>
        <taxon>Metazoa</taxon>
        <taxon>Ecdysozoa</taxon>
        <taxon>Nematoda</taxon>
        <taxon>Chromadorea</taxon>
        <taxon>Rhabditida</taxon>
        <taxon>Tylenchina</taxon>
        <taxon>Panagrolaimomorpha</taxon>
        <taxon>Panagrolaimoidea</taxon>
        <taxon>Panagrolaimidae</taxon>
        <taxon>Panagrellus</taxon>
    </lineage>
</organism>
<proteinExistence type="predicted"/>
<dbReference type="AlphaFoldDB" id="A0A7E4VVU1"/>
<protein>
    <submittedName>
        <fullName evidence="2">Sulfotransfer_1 domain-containing protein</fullName>
    </submittedName>
</protein>
<sequence length="310" mass="36066">MPFPLASIPDPLFERLRQLTTPSELLRIQLAAPKIDKLGPLQYYWTTDASMQLHEDKNGLAIGQMMVHDWPPAKYPIHERQLYNIAGSLFILGTYFTGDTDFSVFNNWYLTPVCLKFSGCSMNLAGLKAFVKHFQGPIHDVQFIECSVAMEITLEKLFDIFPDATGLLMRYPMQQNWAQVLYDSTRRFQLLGIKPTVRQLDNLYKTDFLAYFKAQGPNFKLIFYFNEFEYYAHETEKAFKRLLGSSFERADDVQQAPFIEIKGYNSTWKYKPRYKVDRTVEIAPQSTRPARPNCFMRRCLTVIESCCCLQ</sequence>
<evidence type="ECO:0000313" key="1">
    <source>
        <dbReference type="Proteomes" id="UP000492821"/>
    </source>
</evidence>
<reference evidence="2" key="2">
    <citation type="submission" date="2020-10" db="UniProtKB">
        <authorList>
            <consortium name="WormBaseParasite"/>
        </authorList>
    </citation>
    <scope>IDENTIFICATION</scope>
</reference>
<dbReference type="Proteomes" id="UP000492821">
    <property type="component" value="Unassembled WGS sequence"/>
</dbReference>
<reference evidence="1" key="1">
    <citation type="journal article" date="2013" name="Genetics">
        <title>The draft genome and transcriptome of Panagrellus redivivus are shaped by the harsh demands of a free-living lifestyle.</title>
        <authorList>
            <person name="Srinivasan J."/>
            <person name="Dillman A.R."/>
            <person name="Macchietto M.G."/>
            <person name="Heikkinen L."/>
            <person name="Lakso M."/>
            <person name="Fracchia K.M."/>
            <person name="Antoshechkin I."/>
            <person name="Mortazavi A."/>
            <person name="Wong G."/>
            <person name="Sternberg P.W."/>
        </authorList>
    </citation>
    <scope>NUCLEOTIDE SEQUENCE [LARGE SCALE GENOMIC DNA]</scope>
    <source>
        <strain evidence="1">MT8872</strain>
    </source>
</reference>